<keyword evidence="6" id="KW-1017">Isopeptide bond</keyword>
<name>B3S6R8_TRIAD</name>
<evidence type="ECO:0000256" key="1">
    <source>
        <dbReference type="ARBA" id="ARBA00004300"/>
    </source>
</evidence>
<evidence type="ECO:0000256" key="3">
    <source>
        <dbReference type="ARBA" id="ARBA00004544"/>
    </source>
</evidence>
<dbReference type="RefSeq" id="XP_002115815.1">
    <property type="nucleotide sequence ID" value="XM_002115779.1"/>
</dbReference>
<evidence type="ECO:0000256" key="7">
    <source>
        <dbReference type="ARBA" id="ARBA00022553"/>
    </source>
</evidence>
<organism evidence="16 17">
    <name type="scientific">Trichoplax adhaerens</name>
    <name type="common">Trichoplax reptans</name>
    <dbReference type="NCBI Taxonomy" id="10228"/>
    <lineage>
        <taxon>Eukaryota</taxon>
        <taxon>Metazoa</taxon>
        <taxon>Placozoa</taxon>
        <taxon>Uniplacotomia</taxon>
        <taxon>Trichoplacea</taxon>
        <taxon>Trichoplacidae</taxon>
        <taxon>Trichoplax</taxon>
    </lineage>
</organism>
<keyword evidence="8" id="KW-0832">Ubl conjugation</keyword>
<dbReference type="CTD" id="6757169"/>
<dbReference type="PANTHER" id="PTHR13034:SF2">
    <property type="entry name" value="DYNACTIN SUBUNIT 4"/>
    <property type="match status" value="1"/>
</dbReference>
<feature type="region of interest" description="Disordered" evidence="15">
    <location>
        <begin position="233"/>
        <end position="253"/>
    </location>
</feature>
<evidence type="ECO:0000256" key="11">
    <source>
        <dbReference type="ARBA" id="ARBA00023212"/>
    </source>
</evidence>
<evidence type="ECO:0000313" key="16">
    <source>
        <dbReference type="EMBL" id="EDV21667.1"/>
    </source>
</evidence>
<feature type="region of interest" description="Disordered" evidence="15">
    <location>
        <begin position="94"/>
        <end position="124"/>
    </location>
</feature>
<comment type="subunit">
    <text evidence="14">Subunit of dynactin, a multiprotein complex part of a tripartite complex with dynein and a adapter, such as BICDL1, BICD2 or HOOK3. The dynactin complex is built around ACTR1A/ACTB filament and consists of an actin-related filament composed of a shoulder domain, a pointed end and a barbed end. Its length is defined by its flexible shoulder domain. The soulder is composed of 2 DCTN1 subunits, 4 DCTN2 and 2 DCTN3. The 4 DCNT2 (via N-terminus) bind the ACTR1A filament and act as molecular rulers to determine the length. The pointed end is important for binding dynein-dynactin cargo adapters. Consists of 4 subunits: ACTR10, DCNT4, DCTN5 and DCTN6. The barbed end is composed of a CAPZA1:CAPZB heterodimers, which binds ACTR1A/ACTB filament and dynactin and stabilizes dynactin. Interacts with ATP7B, but not ATP7A, in a copper-dependent manner. Interacts with ANK2; this interaction is required for localization at costameres. Interacts with N4BP2L1.</text>
</comment>
<accession>B3S6R8</accession>
<dbReference type="GO" id="GO:0005938">
    <property type="term" value="C:cell cortex"/>
    <property type="evidence" value="ECO:0007669"/>
    <property type="project" value="UniProtKB-SubCell"/>
</dbReference>
<evidence type="ECO:0000256" key="13">
    <source>
        <dbReference type="ARBA" id="ARBA00034864"/>
    </source>
</evidence>
<dbReference type="STRING" id="10228.B3S6R8"/>
<evidence type="ECO:0000256" key="10">
    <source>
        <dbReference type="ARBA" id="ARBA00023054"/>
    </source>
</evidence>
<feature type="compositionally biased region" description="Basic and acidic residues" evidence="15">
    <location>
        <begin position="100"/>
        <end position="124"/>
    </location>
</feature>
<evidence type="ECO:0000256" key="6">
    <source>
        <dbReference type="ARBA" id="ARBA00022499"/>
    </source>
</evidence>
<dbReference type="Proteomes" id="UP000009022">
    <property type="component" value="Unassembled WGS sequence"/>
</dbReference>
<dbReference type="eggNOG" id="KOG3896">
    <property type="taxonomic scope" value="Eukaryota"/>
</dbReference>
<evidence type="ECO:0000256" key="2">
    <source>
        <dbReference type="ARBA" id="ARBA00004529"/>
    </source>
</evidence>
<dbReference type="OMA" id="HCFKIKC"/>
<protein>
    <recommendedName>
        <fullName evidence="13">Dynactin subunit 4</fullName>
    </recommendedName>
</protein>
<dbReference type="KEGG" id="tad:TRIADDRAFT_59902"/>
<dbReference type="InParanoid" id="B3S6R8"/>
<evidence type="ECO:0000256" key="15">
    <source>
        <dbReference type="SAM" id="MobiDB-lite"/>
    </source>
</evidence>
<dbReference type="GO" id="GO:0030016">
    <property type="term" value="C:myofibril"/>
    <property type="evidence" value="ECO:0007669"/>
    <property type="project" value="UniProtKB-SubCell"/>
</dbReference>
<keyword evidence="5" id="KW-0963">Cytoplasm</keyword>
<dbReference type="HOGENOM" id="CLU_030384_0_0_1"/>
<dbReference type="GO" id="GO:0005869">
    <property type="term" value="C:dynactin complex"/>
    <property type="evidence" value="ECO:0000318"/>
    <property type="project" value="GO_Central"/>
</dbReference>
<dbReference type="GO" id="GO:0005813">
    <property type="term" value="C:centrosome"/>
    <property type="evidence" value="ECO:0007669"/>
    <property type="project" value="UniProtKB-SubCell"/>
</dbReference>
<sequence length="465" mass="52495">MATIGIGPLATGAHVLYSCSCKELGELERMYFCRHCLKLRCIDCVSNEVESFFCPTCLESMPSAEARQKRNRCSNCLECPLCTNTLSVIATATDEPATLDNDKEPEIEQKNDTDSKENHPDKEDSEDKLYYLSCGFCRWTSRDIGLPDQQQSSGKWPEVEFQNANKVNELIEYYRGVEQLERAEKDIKIHKRRRSTYMSIGTGKISSFQRRSMHSRTSNASAISLGSFQIATGQKPKDAGVSQSTEDPKRTSEDILEVGSEQITGLMQRLCFPSCQPSKVKDLMPIRKHLLAKKSQRCKILIGMYFINRQYTPRVIITQVPDLLFNQENKVTLTIINPLDASVKFILSPLTLNEDKPVPFPQTAEIIPPEKELILSAKDDSAEFDYSETAASTFNDDPRIVLARRANRLSIYCRIIPKKAFGHVKCSVVLKYDGKSIKKGDAEASWIEHHVHLNLGIVSTKHKQT</sequence>
<comment type="similarity">
    <text evidence="12">Belongs to the dynactin subunit 4 family.</text>
</comment>
<dbReference type="InterPro" id="IPR008603">
    <property type="entry name" value="DCTN4"/>
</dbReference>
<evidence type="ECO:0000256" key="9">
    <source>
        <dbReference type="ARBA" id="ARBA00022990"/>
    </source>
</evidence>
<keyword evidence="7" id="KW-0597">Phosphoprotein</keyword>
<evidence type="ECO:0000256" key="5">
    <source>
        <dbReference type="ARBA" id="ARBA00022490"/>
    </source>
</evidence>
<dbReference type="EMBL" id="DS985252">
    <property type="protein sequence ID" value="EDV21667.1"/>
    <property type="molecule type" value="Genomic_DNA"/>
</dbReference>
<evidence type="ECO:0000256" key="4">
    <source>
        <dbReference type="ARBA" id="ARBA00004657"/>
    </source>
</evidence>
<keyword evidence="17" id="KW-1185">Reference proteome</keyword>
<dbReference type="FunCoup" id="B3S6R8">
    <property type="interactions" value="2363"/>
</dbReference>
<evidence type="ECO:0000256" key="14">
    <source>
        <dbReference type="ARBA" id="ARBA00093507"/>
    </source>
</evidence>
<gene>
    <name evidence="16" type="ORF">TRIADDRAFT_59902</name>
</gene>
<keyword evidence="10" id="KW-0175">Coiled coil</keyword>
<evidence type="ECO:0000313" key="17">
    <source>
        <dbReference type="Proteomes" id="UP000009022"/>
    </source>
</evidence>
<dbReference type="PANTHER" id="PTHR13034">
    <property type="entry name" value="DYNACTIN P62 SUBUNIT"/>
    <property type="match status" value="1"/>
</dbReference>
<proteinExistence type="inferred from homology"/>
<dbReference type="AlphaFoldDB" id="B3S6R8"/>
<keyword evidence="11" id="KW-0206">Cytoskeleton</keyword>
<dbReference type="Pfam" id="PF05502">
    <property type="entry name" value="Dynactin_p62"/>
    <property type="match status" value="1"/>
</dbReference>
<dbReference type="OrthoDB" id="283815at2759"/>
<dbReference type="GO" id="GO:0001725">
    <property type="term" value="C:stress fiber"/>
    <property type="evidence" value="ECO:0007669"/>
    <property type="project" value="UniProtKB-SubCell"/>
</dbReference>
<evidence type="ECO:0000256" key="12">
    <source>
        <dbReference type="ARBA" id="ARBA00034776"/>
    </source>
</evidence>
<keyword evidence="9" id="KW-0007">Acetylation</keyword>
<reference evidence="16 17" key="1">
    <citation type="journal article" date="2008" name="Nature">
        <title>The Trichoplax genome and the nature of placozoans.</title>
        <authorList>
            <person name="Srivastava M."/>
            <person name="Begovic E."/>
            <person name="Chapman J."/>
            <person name="Putnam N.H."/>
            <person name="Hellsten U."/>
            <person name="Kawashima T."/>
            <person name="Kuo A."/>
            <person name="Mitros T."/>
            <person name="Salamov A."/>
            <person name="Carpenter M.L."/>
            <person name="Signorovitch A.Y."/>
            <person name="Moreno M.A."/>
            <person name="Kamm K."/>
            <person name="Grimwood J."/>
            <person name="Schmutz J."/>
            <person name="Shapiro H."/>
            <person name="Grigoriev I.V."/>
            <person name="Buss L.W."/>
            <person name="Schierwater B."/>
            <person name="Dellaporta S.L."/>
            <person name="Rokhsar D.S."/>
        </authorList>
    </citation>
    <scope>NUCLEOTIDE SEQUENCE [LARGE SCALE GENOMIC DNA]</scope>
    <source>
        <strain evidence="16 17">Grell-BS-1999</strain>
    </source>
</reference>
<evidence type="ECO:0000256" key="8">
    <source>
        <dbReference type="ARBA" id="ARBA00022843"/>
    </source>
</evidence>
<comment type="subcellular location">
    <subcellularLocation>
        <location evidence="3">Cytoplasm</location>
        <location evidence="3">Cell cortex</location>
    </subcellularLocation>
    <subcellularLocation>
        <location evidence="1">Cytoplasm</location>
        <location evidence="1">Cytoskeleton</location>
        <location evidence="1">Microtubule organizing center</location>
        <location evidence="1">Centrosome</location>
    </subcellularLocation>
    <subcellularLocation>
        <location evidence="2">Cytoplasm</location>
        <location evidence="2">Cytoskeleton</location>
        <location evidence="2">Stress fiber</location>
    </subcellularLocation>
    <subcellularLocation>
        <location evidence="4">Cytoplasm</location>
        <location evidence="4">Myofibril</location>
    </subcellularLocation>
</comment>
<dbReference type="GeneID" id="6757169"/>
<dbReference type="PhylomeDB" id="B3S6R8"/>